<evidence type="ECO:0000256" key="7">
    <source>
        <dbReference type="ARBA" id="ARBA00019218"/>
    </source>
</evidence>
<evidence type="ECO:0000256" key="14">
    <source>
        <dbReference type="ARBA" id="ARBA00045103"/>
    </source>
</evidence>
<feature type="domain" description="Glycosyl transferase family 1" evidence="17">
    <location>
        <begin position="467"/>
        <end position="573"/>
    </location>
</feature>
<dbReference type="InterPro" id="IPR001296">
    <property type="entry name" value="Glyco_trans_1"/>
</dbReference>
<dbReference type="Pfam" id="PF13439">
    <property type="entry name" value="Glyco_transf_4"/>
    <property type="match status" value="1"/>
</dbReference>
<evidence type="ECO:0000256" key="2">
    <source>
        <dbReference type="ARBA" id="ARBA00004586"/>
    </source>
</evidence>
<evidence type="ECO:0000256" key="10">
    <source>
        <dbReference type="ARBA" id="ARBA00022692"/>
    </source>
</evidence>
<reference evidence="19 20" key="1">
    <citation type="submission" date="2021-06" db="EMBL/GenBank/DDBJ databases">
        <title>Candida outbreak in Lebanon.</title>
        <authorList>
            <person name="Finianos M."/>
        </authorList>
    </citation>
    <scope>NUCLEOTIDE SEQUENCE [LARGE SCALE GENOMIC DNA]</scope>
    <source>
        <strain evidence="19">CA3LBN</strain>
    </source>
</reference>
<dbReference type="EC" id="2.4.1.132" evidence="6 16"/>
<name>A0ABX8I3R5_9ASCO</name>
<feature type="transmembrane region" description="Helical" evidence="16">
    <location>
        <begin position="603"/>
        <end position="630"/>
    </location>
</feature>
<comment type="pathway">
    <text evidence="3 16">Protein modification; protein glycosylation.</text>
</comment>
<evidence type="ECO:0000256" key="1">
    <source>
        <dbReference type="ARBA" id="ARBA00003142"/>
    </source>
</evidence>
<comment type="function">
    <text evidence="1 16">Mannosylates Man(2)GlcNAc(2)-dolichol diphosphate and Man(1)GlcNAc(2)-dolichol diphosphate to form Man(3)GlcNAc(2)-dolichol diphosphate.</text>
</comment>
<keyword evidence="12 16" id="KW-1133">Transmembrane helix</keyword>
<evidence type="ECO:0000256" key="6">
    <source>
        <dbReference type="ARBA" id="ARBA00012649"/>
    </source>
</evidence>
<feature type="domain" description="Glycosyl transferase family 1" evidence="17">
    <location>
        <begin position="382"/>
        <end position="455"/>
    </location>
</feature>
<keyword evidence="9 16" id="KW-0808">Transferase</keyword>
<feature type="domain" description="Glycosyltransferase subfamily 4-like N-terminal" evidence="18">
    <location>
        <begin position="186"/>
        <end position="364"/>
    </location>
</feature>
<keyword evidence="10 16" id="KW-0812">Transmembrane</keyword>
<gene>
    <name evidence="19" type="ORF">CA3LBN_002186</name>
</gene>
<evidence type="ECO:0000256" key="13">
    <source>
        <dbReference type="ARBA" id="ARBA00023136"/>
    </source>
</evidence>
<evidence type="ECO:0000256" key="3">
    <source>
        <dbReference type="ARBA" id="ARBA00004922"/>
    </source>
</evidence>
<dbReference type="Gene3D" id="3.40.50.2000">
    <property type="entry name" value="Glycogen Phosphorylase B"/>
    <property type="match status" value="2"/>
</dbReference>
<comment type="similarity">
    <text evidence="4 16">Belongs to the glycosyltransferase group 1 family.</text>
</comment>
<keyword evidence="11 16" id="KW-0256">Endoplasmic reticulum</keyword>
<evidence type="ECO:0000256" key="4">
    <source>
        <dbReference type="ARBA" id="ARBA00006122"/>
    </source>
</evidence>
<dbReference type="SUPFAM" id="SSF53756">
    <property type="entry name" value="UDP-Glycosyltransferase/glycogen phosphorylase"/>
    <property type="match status" value="1"/>
</dbReference>
<comment type="catalytic activity">
    <reaction evidence="14 16">
        <text>a beta-D-Man-(1-&gt;4)-beta-D-GlcNAc-(1-&gt;4)-alpha-D-GlcNAc-diphospho-di-trans,poly-cis-dolichol + GDP-alpha-D-mannose = an alpha-D-Man-(1-&gt;3)-beta-D-Man-(1-&gt;4)-beta-D-GlcNAc-(1-&gt;4)-alpha-D-GlcNAc-diphospho-di-trans,poly-cis-dolichol + GDP + H(+)</text>
        <dbReference type="Rhea" id="RHEA:29515"/>
        <dbReference type="Rhea" id="RHEA-COMP:19511"/>
        <dbReference type="Rhea" id="RHEA-COMP:19513"/>
        <dbReference type="ChEBI" id="CHEBI:15378"/>
        <dbReference type="ChEBI" id="CHEBI:57527"/>
        <dbReference type="ChEBI" id="CHEBI:58189"/>
        <dbReference type="ChEBI" id="CHEBI:58472"/>
        <dbReference type="ChEBI" id="CHEBI:132510"/>
        <dbReference type="EC" id="2.4.1.132"/>
    </reaction>
    <physiologicalReaction direction="left-to-right" evidence="14 16">
        <dbReference type="Rhea" id="RHEA:29516"/>
    </physiologicalReaction>
</comment>
<accession>A0ABX8I3R5</accession>
<evidence type="ECO:0000256" key="9">
    <source>
        <dbReference type="ARBA" id="ARBA00022679"/>
    </source>
</evidence>
<evidence type="ECO:0000256" key="15">
    <source>
        <dbReference type="ARBA" id="ARBA00045104"/>
    </source>
</evidence>
<comment type="catalytic activity">
    <reaction evidence="15 16">
        <text>an alpha-D-Man-(1-&gt;3)-beta-D-Man-(1-&gt;4)-beta-D-GlcNAc-(1-&gt;4)-alpha-D-GlcNAc-diphospho-di-trans,poly-cis-dolichol + GDP-alpha-D-mannose = an alpha-D-Man-(1-&gt;3)-[alpha-D-Man-(1-&gt;6)]-beta-D-Man-(1-&gt;4)-beta-D-GlcNAc-(1-&gt;4)-alpha-D-GlcNAc-diphospho-di-trans,poly-cis-dolichol + GDP + H(+)</text>
        <dbReference type="Rhea" id="RHEA:29519"/>
        <dbReference type="Rhea" id="RHEA-COMP:19513"/>
        <dbReference type="Rhea" id="RHEA-COMP:19515"/>
        <dbReference type="ChEBI" id="CHEBI:15378"/>
        <dbReference type="ChEBI" id="CHEBI:57527"/>
        <dbReference type="ChEBI" id="CHEBI:58189"/>
        <dbReference type="ChEBI" id="CHEBI:132510"/>
        <dbReference type="ChEBI" id="CHEBI:132511"/>
        <dbReference type="EC" id="2.4.1.257"/>
    </reaction>
    <physiologicalReaction direction="left-to-right" evidence="15 16">
        <dbReference type="Rhea" id="RHEA:29520"/>
    </physiologicalReaction>
</comment>
<protein>
    <recommendedName>
        <fullName evidence="7 16">Alpha-1,3/1,6-mannosyltransferase ALG2</fullName>
        <ecNumber evidence="6 16">2.4.1.132</ecNumber>
        <ecNumber evidence="5 16">2.4.1.257</ecNumber>
    </recommendedName>
    <alternativeName>
        <fullName evidence="16">GDP-Man:Man(1)GlcNAc(2)-PP-Dol alpha-1,3-mannosyltransferase</fullName>
    </alternativeName>
</protein>
<evidence type="ECO:0000313" key="20">
    <source>
        <dbReference type="Proteomes" id="UP000825434"/>
    </source>
</evidence>
<dbReference type="EMBL" id="CP076662">
    <property type="protein sequence ID" value="QWU87921.1"/>
    <property type="molecule type" value="Genomic_DNA"/>
</dbReference>
<sequence>MPPKRTSSQKPRARKAKKCITANPLVKLQQELEWIAISATAIQLHYNKFKWKMSDSSIPRDEVVKACQGICVDLFSVFKKALILSEKYEDTVVVKQLRELSRDAVELDQPIRRFKKYAETQDEDFEKESIHDFKTILDAFMFRKIWLVEKFQLTHSDHSTSSTESEREVTENTMLKIAFLHPDLGIGGAERLVVDAAVGLQNMGHHVQIYTSHCDKTHCFDEVSSGELKVKSWGDFLPTQILQKFHILFAILRQLFLVMMLVVSGEICQYDYFIVDQLSFAVPFLSIFSRDSAKVLFYCHFPDQMLVRKGGLLKKLYRVPFDAVEEWTTGVSDQISVNSSFTKSIFHKTFTHLDHIDPNVIYPCIVKTESVDADAEAELKGFLKNNRFFLSLNRFERLKNLPLAINAYAKLKKESSDLPKLIVAGGFDPRVAENVQHLRELEDLCDSLGLKHNTFRGRLVMMPTSVEVLFMPSVKNTLKNAMLKNTDLLLYTPTFEHFGIVPVESMLNRTPVLAINYGGPLESIVNYDGTNLDEATGYNRPNDVDEWASVMAGVASGKETANLQKMGENGYKRATTLFSREEMSEAFYQGLLNASKSTADKGALYNVLAAWKVWLVAVVVALVGAFYGLFV</sequence>
<evidence type="ECO:0000259" key="18">
    <source>
        <dbReference type="Pfam" id="PF13439"/>
    </source>
</evidence>
<dbReference type="InterPro" id="IPR028098">
    <property type="entry name" value="Glyco_trans_4-like_N"/>
</dbReference>
<keyword evidence="20" id="KW-1185">Reference proteome</keyword>
<evidence type="ECO:0000256" key="8">
    <source>
        <dbReference type="ARBA" id="ARBA00022676"/>
    </source>
</evidence>
<dbReference type="CDD" id="cd03805">
    <property type="entry name" value="GT4_ALG2-like"/>
    <property type="match status" value="1"/>
</dbReference>
<dbReference type="InterPro" id="IPR027054">
    <property type="entry name" value="ALG2"/>
</dbReference>
<proteinExistence type="inferred from homology"/>
<evidence type="ECO:0000256" key="16">
    <source>
        <dbReference type="RuleBase" id="RU367136"/>
    </source>
</evidence>
<keyword evidence="8 16" id="KW-0328">Glycosyltransferase</keyword>
<dbReference type="Pfam" id="PF00534">
    <property type="entry name" value="Glycos_transf_1"/>
    <property type="match status" value="2"/>
</dbReference>
<keyword evidence="13 16" id="KW-0472">Membrane</keyword>
<evidence type="ECO:0000313" key="19">
    <source>
        <dbReference type="EMBL" id="QWU87921.1"/>
    </source>
</evidence>
<dbReference type="Proteomes" id="UP000825434">
    <property type="component" value="Chromosome 2"/>
</dbReference>
<dbReference type="PANTHER" id="PTHR45918:SF1">
    <property type="entry name" value="ALPHA-1,3_1,6-MANNOSYLTRANSFERASE ALG2"/>
    <property type="match status" value="1"/>
</dbReference>
<organism evidence="19 20">
    <name type="scientific">Candidozyma haemuli</name>
    <dbReference type="NCBI Taxonomy" id="45357"/>
    <lineage>
        <taxon>Eukaryota</taxon>
        <taxon>Fungi</taxon>
        <taxon>Dikarya</taxon>
        <taxon>Ascomycota</taxon>
        <taxon>Saccharomycotina</taxon>
        <taxon>Pichiomycetes</taxon>
        <taxon>Metschnikowiaceae</taxon>
        <taxon>Candidozyma</taxon>
    </lineage>
</organism>
<evidence type="ECO:0000259" key="17">
    <source>
        <dbReference type="Pfam" id="PF00534"/>
    </source>
</evidence>
<dbReference type="EC" id="2.4.1.257" evidence="5 16"/>
<comment type="subcellular location">
    <subcellularLocation>
        <location evidence="2 16">Endoplasmic reticulum membrane</location>
    </subcellularLocation>
</comment>
<evidence type="ECO:0000256" key="5">
    <source>
        <dbReference type="ARBA" id="ARBA00011969"/>
    </source>
</evidence>
<evidence type="ECO:0000256" key="11">
    <source>
        <dbReference type="ARBA" id="ARBA00022824"/>
    </source>
</evidence>
<evidence type="ECO:0000256" key="12">
    <source>
        <dbReference type="ARBA" id="ARBA00022989"/>
    </source>
</evidence>
<dbReference type="PANTHER" id="PTHR45918">
    <property type="entry name" value="ALPHA-1,3/1,6-MANNOSYLTRANSFERASE ALG2"/>
    <property type="match status" value="1"/>
</dbReference>